<dbReference type="AlphaFoldDB" id="A0A9N9JVW0"/>
<dbReference type="EMBL" id="CAJVQA010029067">
    <property type="protein sequence ID" value="CAG8796024.1"/>
    <property type="molecule type" value="Genomic_DNA"/>
</dbReference>
<gene>
    <name evidence="1" type="ORF">CPELLU_LOCUS17341</name>
</gene>
<organism evidence="1 2">
    <name type="scientific">Cetraspora pellucida</name>
    <dbReference type="NCBI Taxonomy" id="1433469"/>
    <lineage>
        <taxon>Eukaryota</taxon>
        <taxon>Fungi</taxon>
        <taxon>Fungi incertae sedis</taxon>
        <taxon>Mucoromycota</taxon>
        <taxon>Glomeromycotina</taxon>
        <taxon>Glomeromycetes</taxon>
        <taxon>Diversisporales</taxon>
        <taxon>Gigasporaceae</taxon>
        <taxon>Cetraspora</taxon>
    </lineage>
</organism>
<dbReference type="OrthoDB" id="2317402at2759"/>
<reference evidence="1" key="1">
    <citation type="submission" date="2021-06" db="EMBL/GenBank/DDBJ databases">
        <authorList>
            <person name="Kallberg Y."/>
            <person name="Tangrot J."/>
            <person name="Rosling A."/>
        </authorList>
    </citation>
    <scope>NUCLEOTIDE SEQUENCE</scope>
    <source>
        <strain evidence="1">FL966</strain>
    </source>
</reference>
<keyword evidence="2" id="KW-1185">Reference proteome</keyword>
<dbReference type="Proteomes" id="UP000789759">
    <property type="component" value="Unassembled WGS sequence"/>
</dbReference>
<sequence length="195" mass="23046">MSNDKNELTKRPDLDDFSSWLEQKFDELKNVKPQKCIYFTNDDHNVPLSPDTVLTALTTIASKSLVVWYLLSDANSKYQMPHTSDSWSLLREAIIERFNKLLTENFYFVNNETNKEIMNEYQDVFQDVLKQDHTSFDTMPRFNSNKLPIINPPMSVQELDLFIKKLEEKYYRLHNKIKNEATSREFISIFMNTAI</sequence>
<evidence type="ECO:0000313" key="1">
    <source>
        <dbReference type="EMBL" id="CAG8796024.1"/>
    </source>
</evidence>
<protein>
    <submittedName>
        <fullName evidence="1">16528_t:CDS:1</fullName>
    </submittedName>
</protein>
<evidence type="ECO:0000313" key="2">
    <source>
        <dbReference type="Proteomes" id="UP000789759"/>
    </source>
</evidence>
<name>A0A9N9JVW0_9GLOM</name>
<accession>A0A9N9JVW0</accession>
<proteinExistence type="predicted"/>
<comment type="caution">
    <text evidence="1">The sequence shown here is derived from an EMBL/GenBank/DDBJ whole genome shotgun (WGS) entry which is preliminary data.</text>
</comment>